<evidence type="ECO:0000313" key="3">
    <source>
        <dbReference type="Proteomes" id="UP001273505"/>
    </source>
</evidence>
<dbReference type="CDD" id="cd18773">
    <property type="entry name" value="PDC1_HK_sensor"/>
    <property type="match status" value="1"/>
</dbReference>
<proteinExistence type="predicted"/>
<reference evidence="2 3" key="1">
    <citation type="submission" date="2023-11" db="EMBL/GenBank/DDBJ databases">
        <title>Gilvimarinus fulvus sp. nov., isolated from the surface of Kelp.</title>
        <authorList>
            <person name="Sun Y.Y."/>
            <person name="Gong Y."/>
            <person name="Du Z.J."/>
        </authorList>
    </citation>
    <scope>NUCLEOTIDE SEQUENCE [LARGE SCALE GENOMIC DNA]</scope>
    <source>
        <strain evidence="2 3">SDUM040013</strain>
    </source>
</reference>
<dbReference type="Proteomes" id="UP001273505">
    <property type="component" value="Unassembled WGS sequence"/>
</dbReference>
<gene>
    <name evidence="2" type="ORF">SCD92_05070</name>
</gene>
<name>A0ABU4RV24_9GAMM</name>
<dbReference type="RefSeq" id="WP_302724077.1">
    <property type="nucleotide sequence ID" value="NZ_JAULRU010000731.1"/>
</dbReference>
<evidence type="ECO:0000313" key="2">
    <source>
        <dbReference type="EMBL" id="MDX6848720.1"/>
    </source>
</evidence>
<sequence length="407" mass="45915">MKKEFLSAVGLLLSVVMGVGAQAQDPAHSTVLMGTNEASAYSDEKVSLGRDGSLTYVDCIFSRIPYQLELKVQPWRRVQQEVRAGNMAGFFTAMPSPVFEQFASLTNPLVLEKWYWFSLPGTASAEELGSIRTGAILGSHQQQWLEFNGVTEYLAAQDLPQLIKLMLAGRINTILADYGHFAKAAGSLGVDPADYRAQFFQYVPLGVYFGHHFLEDNPRFLKLFNQQIPHCVPEGFSLTPKEQTVIRSRLRDHVQSWQQHSVLLDRMQWHYEQPALTDQELLHRDTVWREAFNAGDLAPMLELQDEQLTGFLGLWKTKVSYVTEIIITDKQGANIAVAPYTSDYWQGDEAKHLQAYTMDTGSWLFSDVLYDQSTRRFQTQISMPIDVNGQRVGVMTIGVDIEKALGH</sequence>
<dbReference type="SUPFAM" id="SSF53850">
    <property type="entry name" value="Periplasmic binding protein-like II"/>
    <property type="match status" value="1"/>
</dbReference>
<keyword evidence="3" id="KW-1185">Reference proteome</keyword>
<comment type="caution">
    <text evidence="2">The sequence shown here is derived from an EMBL/GenBank/DDBJ whole genome shotgun (WGS) entry which is preliminary data.</text>
</comment>
<keyword evidence="1" id="KW-0732">Signal</keyword>
<organism evidence="2 3">
    <name type="scientific">Gilvimarinus gilvus</name>
    <dbReference type="NCBI Taxonomy" id="3058038"/>
    <lineage>
        <taxon>Bacteria</taxon>
        <taxon>Pseudomonadati</taxon>
        <taxon>Pseudomonadota</taxon>
        <taxon>Gammaproteobacteria</taxon>
        <taxon>Cellvibrionales</taxon>
        <taxon>Cellvibrionaceae</taxon>
        <taxon>Gilvimarinus</taxon>
    </lineage>
</organism>
<accession>A0ABU4RV24</accession>
<feature type="signal peptide" evidence="1">
    <location>
        <begin position="1"/>
        <end position="23"/>
    </location>
</feature>
<feature type="chain" id="PRO_5046079584" evidence="1">
    <location>
        <begin position="24"/>
        <end position="407"/>
    </location>
</feature>
<dbReference type="EMBL" id="JAXAFO010000006">
    <property type="protein sequence ID" value="MDX6848720.1"/>
    <property type="molecule type" value="Genomic_DNA"/>
</dbReference>
<evidence type="ECO:0000256" key="1">
    <source>
        <dbReference type="SAM" id="SignalP"/>
    </source>
</evidence>
<protein>
    <submittedName>
        <fullName evidence="2">PDC sensor domain-containing protein</fullName>
    </submittedName>
</protein>